<organism evidence="3 4">
    <name type="scientific">Cirrhinus mrigala</name>
    <name type="common">Mrigala</name>
    <dbReference type="NCBI Taxonomy" id="683832"/>
    <lineage>
        <taxon>Eukaryota</taxon>
        <taxon>Metazoa</taxon>
        <taxon>Chordata</taxon>
        <taxon>Craniata</taxon>
        <taxon>Vertebrata</taxon>
        <taxon>Euteleostomi</taxon>
        <taxon>Actinopterygii</taxon>
        <taxon>Neopterygii</taxon>
        <taxon>Teleostei</taxon>
        <taxon>Ostariophysi</taxon>
        <taxon>Cypriniformes</taxon>
        <taxon>Cyprinidae</taxon>
        <taxon>Labeoninae</taxon>
        <taxon>Labeonini</taxon>
        <taxon>Cirrhinus</taxon>
    </lineage>
</organism>
<dbReference type="InterPro" id="IPR033616">
    <property type="entry name" value="BLTP1"/>
</dbReference>
<dbReference type="Pfam" id="PF25039">
    <property type="entry name" value="BLTP1_M"/>
    <property type="match status" value="1"/>
</dbReference>
<dbReference type="AlphaFoldDB" id="A0ABD0PV07"/>
<evidence type="ECO:0000256" key="1">
    <source>
        <dbReference type="SAM" id="MobiDB-lite"/>
    </source>
</evidence>
<keyword evidence="4" id="KW-1185">Reference proteome</keyword>
<sequence>ALYSAQRGLKTNNAAIFKVGAIFINIPQHPATLHSMMVRSSHQLSKQISDLIRQPSNIPPPNREDTPTPQPSEVSVNQTPVEANEFPQLPEGLEKKPIVLKFSAMLDGITIGAALLPSLKAEYKMGRMKSHGMTGAQTRFTFELPNHKLCFQSKVSPVDVTAMPPTASLTLPPVTMSGQYIIQEHEGHSDTAWAPEYSNYLQGNYLRCVAE</sequence>
<protein>
    <recommendedName>
        <fullName evidence="2">Bridge-like lipid transfer protein family member 1 middle region domain-containing protein</fullName>
    </recommendedName>
</protein>
<name>A0ABD0PV07_CIRMR</name>
<dbReference type="Proteomes" id="UP001529510">
    <property type="component" value="Unassembled WGS sequence"/>
</dbReference>
<evidence type="ECO:0000259" key="2">
    <source>
        <dbReference type="Pfam" id="PF25039"/>
    </source>
</evidence>
<gene>
    <name evidence="3" type="ORF">M9458_026623</name>
</gene>
<feature type="domain" description="Bridge-like lipid transfer protein family member 1 middle region" evidence="2">
    <location>
        <begin position="1"/>
        <end position="194"/>
    </location>
</feature>
<comment type="caution">
    <text evidence="3">The sequence shown here is derived from an EMBL/GenBank/DDBJ whole genome shotgun (WGS) entry which is preliminary data.</text>
</comment>
<evidence type="ECO:0000313" key="4">
    <source>
        <dbReference type="Proteomes" id="UP001529510"/>
    </source>
</evidence>
<feature type="non-terminal residue" evidence="3">
    <location>
        <position position="1"/>
    </location>
</feature>
<dbReference type="PANTHER" id="PTHR31640">
    <property type="entry name" value="TRANSMEMBRANE PROTEIN KIAA1109"/>
    <property type="match status" value="1"/>
</dbReference>
<dbReference type="PANTHER" id="PTHR31640:SF1">
    <property type="entry name" value="BRIDGE-LIKE LIPID TRANSFER PROTEIN FAMILY MEMBER 1"/>
    <property type="match status" value="1"/>
</dbReference>
<proteinExistence type="predicted"/>
<dbReference type="EMBL" id="JAMKFB020000013">
    <property type="protein sequence ID" value="KAL0177729.1"/>
    <property type="molecule type" value="Genomic_DNA"/>
</dbReference>
<feature type="non-terminal residue" evidence="3">
    <location>
        <position position="211"/>
    </location>
</feature>
<feature type="region of interest" description="Disordered" evidence="1">
    <location>
        <begin position="53"/>
        <end position="79"/>
    </location>
</feature>
<evidence type="ECO:0000313" key="3">
    <source>
        <dbReference type="EMBL" id="KAL0177729.1"/>
    </source>
</evidence>
<reference evidence="3 4" key="1">
    <citation type="submission" date="2024-05" db="EMBL/GenBank/DDBJ databases">
        <title>Genome sequencing and assembly of Indian major carp, Cirrhinus mrigala (Hamilton, 1822).</title>
        <authorList>
            <person name="Mohindra V."/>
            <person name="Chowdhury L.M."/>
            <person name="Lal K."/>
            <person name="Jena J.K."/>
        </authorList>
    </citation>
    <scope>NUCLEOTIDE SEQUENCE [LARGE SCALE GENOMIC DNA]</scope>
    <source>
        <strain evidence="3">CM1030</strain>
        <tissue evidence="3">Blood</tissue>
    </source>
</reference>
<accession>A0ABD0PV07</accession>
<dbReference type="InterPro" id="IPR056741">
    <property type="entry name" value="BLTP1_M"/>
</dbReference>